<dbReference type="EMBL" id="VIWU01000001">
    <property type="protein sequence ID" value="TWF79580.1"/>
    <property type="molecule type" value="Genomic_DNA"/>
</dbReference>
<proteinExistence type="predicted"/>
<comment type="caution">
    <text evidence="2">The sequence shown here is derived from an EMBL/GenBank/DDBJ whole genome shotgun (WGS) entry which is preliminary data.</text>
</comment>
<organism evidence="2 3">
    <name type="scientific">Pseudonocardia hierapolitana</name>
    <dbReference type="NCBI Taxonomy" id="1128676"/>
    <lineage>
        <taxon>Bacteria</taxon>
        <taxon>Bacillati</taxon>
        <taxon>Actinomycetota</taxon>
        <taxon>Actinomycetes</taxon>
        <taxon>Pseudonocardiales</taxon>
        <taxon>Pseudonocardiaceae</taxon>
        <taxon>Pseudonocardia</taxon>
    </lineage>
</organism>
<dbReference type="Proteomes" id="UP000321261">
    <property type="component" value="Unassembled WGS sequence"/>
</dbReference>
<protein>
    <submittedName>
        <fullName evidence="2">Uncharacterized protein</fullName>
    </submittedName>
</protein>
<dbReference type="NCBIfam" id="NF043066">
    <property type="entry name" value="ETEC_3214_dom"/>
    <property type="match status" value="1"/>
</dbReference>
<accession>A0A561SXI1</accession>
<dbReference type="InterPro" id="IPR050010">
    <property type="entry name" value="ETEC_3214_dom"/>
</dbReference>
<keyword evidence="1" id="KW-1133">Transmembrane helix</keyword>
<name>A0A561SXI1_9PSEU</name>
<dbReference type="OrthoDB" id="5149851at2"/>
<dbReference type="AlphaFoldDB" id="A0A561SXI1"/>
<evidence type="ECO:0000256" key="1">
    <source>
        <dbReference type="SAM" id="Phobius"/>
    </source>
</evidence>
<sequence length="277" mass="29704">MPEPEPGGPARQHPVARAIDSAKRHPVVLIATTVVAVLVFFGTVSDVFGRVTGAVTGVVNPHQQDYEHLEQIELGVTPQYLAERLGTARRSIDLCKEIPCPTEAAGRTLTMNLYQSEFVAVRALFEDSGLEWFAITLLSDDVNPPMKWLGHDLGALGDVTFAQALEAAQVEPTDVDVFLGPESTAYVEVVAAGAPADHRGLLLAVAPDGWSGDFERDAADVVERLNDAPYDPAVAGPFRSASQPNTYGEFLDDGGTVSVLASDPEFDRALLYVFTSL</sequence>
<keyword evidence="1" id="KW-0812">Transmembrane</keyword>
<dbReference type="RefSeq" id="WP_147258415.1">
    <property type="nucleotide sequence ID" value="NZ_VIWU01000001.1"/>
</dbReference>
<keyword evidence="1" id="KW-0472">Membrane</keyword>
<keyword evidence="3" id="KW-1185">Reference proteome</keyword>
<feature type="transmembrane region" description="Helical" evidence="1">
    <location>
        <begin position="27"/>
        <end position="44"/>
    </location>
</feature>
<reference evidence="2 3" key="1">
    <citation type="submission" date="2019-06" db="EMBL/GenBank/DDBJ databases">
        <title>Sequencing the genomes of 1000 actinobacteria strains.</title>
        <authorList>
            <person name="Klenk H.-P."/>
        </authorList>
    </citation>
    <scope>NUCLEOTIDE SEQUENCE [LARGE SCALE GENOMIC DNA]</scope>
    <source>
        <strain evidence="2 3">DSM 45671</strain>
    </source>
</reference>
<gene>
    <name evidence="2" type="ORF">FHX44_115513</name>
</gene>
<evidence type="ECO:0000313" key="3">
    <source>
        <dbReference type="Proteomes" id="UP000321261"/>
    </source>
</evidence>
<evidence type="ECO:0000313" key="2">
    <source>
        <dbReference type="EMBL" id="TWF79580.1"/>
    </source>
</evidence>